<protein>
    <submittedName>
        <fullName evidence="10">Lycopene cyclase domain-containing protein</fullName>
    </submittedName>
</protein>
<feature type="transmembrane region" description="Helical" evidence="8">
    <location>
        <begin position="198"/>
        <end position="222"/>
    </location>
</feature>
<evidence type="ECO:0000256" key="5">
    <source>
        <dbReference type="ARBA" id="ARBA00022989"/>
    </source>
</evidence>
<organism evidence="10 11">
    <name type="scientific">Joostella atrarenae</name>
    <dbReference type="NCBI Taxonomy" id="679257"/>
    <lineage>
        <taxon>Bacteria</taxon>
        <taxon>Pseudomonadati</taxon>
        <taxon>Bacteroidota</taxon>
        <taxon>Flavobacteriia</taxon>
        <taxon>Flavobacteriales</taxon>
        <taxon>Flavobacteriaceae</taxon>
        <taxon>Joostella</taxon>
    </lineage>
</organism>
<evidence type="ECO:0000313" key="10">
    <source>
        <dbReference type="EMBL" id="MCF8715644.1"/>
    </source>
</evidence>
<feature type="transmembrane region" description="Helical" evidence="8">
    <location>
        <begin position="110"/>
        <end position="127"/>
    </location>
</feature>
<feature type="transmembrane region" description="Helical" evidence="8">
    <location>
        <begin position="160"/>
        <end position="178"/>
    </location>
</feature>
<dbReference type="EMBL" id="JAETXX010000008">
    <property type="protein sequence ID" value="MCF8715644.1"/>
    <property type="molecule type" value="Genomic_DNA"/>
</dbReference>
<dbReference type="NCBIfam" id="TIGR03462">
    <property type="entry name" value="CarR_dom_SF"/>
    <property type="match status" value="2"/>
</dbReference>
<feature type="transmembrane region" description="Helical" evidence="8">
    <location>
        <begin position="6"/>
        <end position="23"/>
    </location>
</feature>
<comment type="caution">
    <text evidence="10">The sequence shown here is derived from an EMBL/GenBank/DDBJ whole genome shotgun (WGS) entry which is preliminary data.</text>
</comment>
<evidence type="ECO:0000256" key="7">
    <source>
        <dbReference type="ARBA" id="ARBA00023235"/>
    </source>
</evidence>
<comment type="pathway">
    <text evidence="2">Carotenoid biosynthesis.</text>
</comment>
<evidence type="ECO:0000256" key="4">
    <source>
        <dbReference type="ARBA" id="ARBA00022746"/>
    </source>
</evidence>
<keyword evidence="6 8" id="KW-0472">Membrane</keyword>
<keyword evidence="4" id="KW-0125">Carotenoid biosynthesis</keyword>
<keyword evidence="3 8" id="KW-0812">Transmembrane</keyword>
<comment type="subcellular location">
    <subcellularLocation>
        <location evidence="1">Membrane</location>
        <topology evidence="1">Multi-pass membrane protein</topology>
    </subcellularLocation>
</comment>
<proteinExistence type="predicted"/>
<evidence type="ECO:0000256" key="8">
    <source>
        <dbReference type="SAM" id="Phobius"/>
    </source>
</evidence>
<feature type="transmembrane region" description="Helical" evidence="8">
    <location>
        <begin position="35"/>
        <end position="56"/>
    </location>
</feature>
<feature type="domain" description="Lycopene cyclase" evidence="9">
    <location>
        <begin position="131"/>
        <end position="225"/>
    </location>
</feature>
<gene>
    <name evidence="10" type="ORF">JM658_12480</name>
</gene>
<evidence type="ECO:0000256" key="1">
    <source>
        <dbReference type="ARBA" id="ARBA00004141"/>
    </source>
</evidence>
<sequence length="232" mass="27687">MEKYLYLLLDVFSFLIPFLYSFERKRLHFIQYWKPYFAAIILVGVFFVGWDIYFTIEDVWGFNDRYLVGIDIFHLPIEEWLFFLLIPYASNFIHYSLLYFFPSPRLGAKTVKYVSALLFLVAVSVAITNYNKIYTLCSFGLFSLLMFLQIIRNYSILRRYLLSFLIILIPFYIVNSWLTGSFTDEPIVYYNDMENLGIRVGTIPVEDFFYCFSLLYGSVLLFEYFKRTSNES</sequence>
<evidence type="ECO:0000256" key="6">
    <source>
        <dbReference type="ARBA" id="ARBA00023136"/>
    </source>
</evidence>
<dbReference type="RefSeq" id="WP_236959609.1">
    <property type="nucleotide sequence ID" value="NZ_JAETXX010000008.1"/>
</dbReference>
<evidence type="ECO:0000256" key="3">
    <source>
        <dbReference type="ARBA" id="ARBA00022692"/>
    </source>
</evidence>
<accession>A0ABS9J5E8</accession>
<evidence type="ECO:0000256" key="2">
    <source>
        <dbReference type="ARBA" id="ARBA00004829"/>
    </source>
</evidence>
<reference evidence="10 11" key="1">
    <citation type="submission" date="2021-01" db="EMBL/GenBank/DDBJ databases">
        <title>Genome sequencing of Joostella atrarenae M1-2 (= KCTC 23194).</title>
        <authorList>
            <person name="Zakaria M.R."/>
            <person name="Lam M.Q."/>
            <person name="Chong C.S."/>
        </authorList>
    </citation>
    <scope>NUCLEOTIDE SEQUENCE [LARGE SCALE GENOMIC DNA]</scope>
    <source>
        <strain evidence="10 11">M1-2</strain>
    </source>
</reference>
<dbReference type="InterPro" id="IPR017825">
    <property type="entry name" value="Lycopene_cyclase_dom"/>
</dbReference>
<keyword evidence="7" id="KW-0413">Isomerase</keyword>
<evidence type="ECO:0000313" key="11">
    <source>
        <dbReference type="Proteomes" id="UP000829517"/>
    </source>
</evidence>
<keyword evidence="11" id="KW-1185">Reference proteome</keyword>
<keyword evidence="5 8" id="KW-1133">Transmembrane helix</keyword>
<name>A0ABS9J5E8_9FLAO</name>
<feature type="transmembrane region" description="Helical" evidence="8">
    <location>
        <begin position="80"/>
        <end position="101"/>
    </location>
</feature>
<feature type="transmembrane region" description="Helical" evidence="8">
    <location>
        <begin position="133"/>
        <end position="151"/>
    </location>
</feature>
<dbReference type="Proteomes" id="UP000829517">
    <property type="component" value="Unassembled WGS sequence"/>
</dbReference>
<feature type="domain" description="Lycopene cyclase" evidence="9">
    <location>
        <begin position="4"/>
        <end position="94"/>
    </location>
</feature>
<dbReference type="Pfam" id="PF18916">
    <property type="entry name" value="Lycopene_cyc"/>
    <property type="match status" value="2"/>
</dbReference>
<evidence type="ECO:0000259" key="9">
    <source>
        <dbReference type="Pfam" id="PF18916"/>
    </source>
</evidence>